<feature type="domain" description="FLYWCH-type" evidence="4">
    <location>
        <begin position="15"/>
        <end position="74"/>
    </location>
</feature>
<keyword evidence="2" id="KW-0863">Zinc-finger</keyword>
<evidence type="ECO:0000313" key="6">
    <source>
        <dbReference type="Proteomes" id="UP001549921"/>
    </source>
</evidence>
<keyword evidence="1" id="KW-0479">Metal-binding</keyword>
<dbReference type="Gene3D" id="2.20.25.240">
    <property type="match status" value="1"/>
</dbReference>
<protein>
    <recommendedName>
        <fullName evidence="4">FLYWCH-type domain-containing protein</fullName>
    </recommendedName>
</protein>
<dbReference type="Proteomes" id="UP001549921">
    <property type="component" value="Unassembled WGS sequence"/>
</dbReference>
<dbReference type="InterPro" id="IPR007588">
    <property type="entry name" value="Znf_FLYWCH"/>
</dbReference>
<evidence type="ECO:0000256" key="1">
    <source>
        <dbReference type="ARBA" id="ARBA00022723"/>
    </source>
</evidence>
<dbReference type="Pfam" id="PF04500">
    <property type="entry name" value="FLYWCH"/>
    <property type="match status" value="1"/>
</dbReference>
<proteinExistence type="predicted"/>
<accession>A0ABD0T1N1</accession>
<evidence type="ECO:0000256" key="3">
    <source>
        <dbReference type="ARBA" id="ARBA00022833"/>
    </source>
</evidence>
<keyword evidence="3" id="KW-0862">Zinc</keyword>
<dbReference type="GO" id="GO:0008270">
    <property type="term" value="F:zinc ion binding"/>
    <property type="evidence" value="ECO:0007669"/>
    <property type="project" value="UniProtKB-KW"/>
</dbReference>
<evidence type="ECO:0000313" key="5">
    <source>
        <dbReference type="EMBL" id="KAL0831918.1"/>
    </source>
</evidence>
<evidence type="ECO:0000256" key="2">
    <source>
        <dbReference type="ARBA" id="ARBA00022771"/>
    </source>
</evidence>
<evidence type="ECO:0000259" key="4">
    <source>
        <dbReference type="Pfam" id="PF04500"/>
    </source>
</evidence>
<organism evidence="5 6">
    <name type="scientific">Loxostege sticticalis</name>
    <name type="common">Beet webworm moth</name>
    <dbReference type="NCBI Taxonomy" id="481309"/>
    <lineage>
        <taxon>Eukaryota</taxon>
        <taxon>Metazoa</taxon>
        <taxon>Ecdysozoa</taxon>
        <taxon>Arthropoda</taxon>
        <taxon>Hexapoda</taxon>
        <taxon>Insecta</taxon>
        <taxon>Pterygota</taxon>
        <taxon>Neoptera</taxon>
        <taxon>Endopterygota</taxon>
        <taxon>Lepidoptera</taxon>
        <taxon>Glossata</taxon>
        <taxon>Ditrysia</taxon>
        <taxon>Pyraloidea</taxon>
        <taxon>Crambidae</taxon>
        <taxon>Pyraustinae</taxon>
        <taxon>Loxostege</taxon>
    </lineage>
</organism>
<name>A0ABD0T1N1_LOXSC</name>
<dbReference type="AlphaFoldDB" id="A0ABD0T1N1"/>
<dbReference type="EMBL" id="JBEDNZ010000011">
    <property type="protein sequence ID" value="KAL0831918.1"/>
    <property type="molecule type" value="Genomic_DNA"/>
</dbReference>
<sequence length="74" mass="8715">MGVQHSRLQRVQIEFLISKKGKTLIAFEGYTYRRAYLQHGVKVRWVCSKKKNCPGRIYTQDDQDVIIIKGEHNH</sequence>
<comment type="caution">
    <text evidence="5">The sequence shown here is derived from an EMBL/GenBank/DDBJ whole genome shotgun (WGS) entry which is preliminary data.</text>
</comment>
<gene>
    <name evidence="5" type="ORF">ABMA28_001437</name>
</gene>
<reference evidence="5 6" key="1">
    <citation type="submission" date="2024-06" db="EMBL/GenBank/DDBJ databases">
        <title>A chromosome-level genome assembly of beet webworm, Loxostege sticticalis.</title>
        <authorList>
            <person name="Zhang Y."/>
        </authorList>
    </citation>
    <scope>NUCLEOTIDE SEQUENCE [LARGE SCALE GENOMIC DNA]</scope>
    <source>
        <strain evidence="5">AQ028</strain>
        <tissue evidence="5">Male pupae</tissue>
    </source>
</reference>